<feature type="compositionally biased region" description="Polar residues" evidence="4">
    <location>
        <begin position="306"/>
        <end position="316"/>
    </location>
</feature>
<sequence>MCKRRFTAIPRPPKESVFASGRLVNIPQRDQVYHLSVNATSRPSDPYAEVRCSVCHGMTDESLLLLCDLCDSTAHMSEDDTETDDQMFSANCNVKLPSETDVSIFYMVRELNIPGLNGHIASSCSNYSPPGIIPGRESSGVDEASRPSRNTVDQSLSFSYGVAEPGIGSRGKDKVAEVFHHRSIESQSSISTSQQPTSRGNSILPKEDLYDIDKAWKMTCMTTSSSNQNSTKLPCLGSTSKEAISSAGLHTSKMHQNEERTGKQKQYEYHYHEREREKHKSPDRCGKAKEDSYEYWTEAKNTQSKYLESSSSINTEGRSGSSSLVGSVSRGPTNPLDSNLEAGVNKLDIPEGRIGLDRSCSKSKDKKDDDVKRVDAFKYIARLATHTNLAACGFQHSKSRVRSFPSLVCSHSDDIKLQHKSTLMPNSCRESFYVFVKNVVRSIMVEKGQARSS</sequence>
<dbReference type="SUPFAM" id="SSF57903">
    <property type="entry name" value="FYVE/PHD zinc finger"/>
    <property type="match status" value="1"/>
</dbReference>
<dbReference type="InterPro" id="IPR011011">
    <property type="entry name" value="Znf_FYVE_PHD"/>
</dbReference>
<dbReference type="Proteomes" id="UP000436088">
    <property type="component" value="Unassembled WGS sequence"/>
</dbReference>
<keyword evidence="6" id="KW-1185">Reference proteome</keyword>
<dbReference type="AlphaFoldDB" id="A0A6A2ZBY0"/>
<evidence type="ECO:0000313" key="6">
    <source>
        <dbReference type="Proteomes" id="UP000436088"/>
    </source>
</evidence>
<dbReference type="GO" id="GO:0008270">
    <property type="term" value="F:zinc ion binding"/>
    <property type="evidence" value="ECO:0007669"/>
    <property type="project" value="UniProtKB-KW"/>
</dbReference>
<keyword evidence="3" id="KW-0862">Zinc</keyword>
<gene>
    <name evidence="5" type="ORF">F3Y22_tig00110948pilonHSYRG00023</name>
</gene>
<comment type="caution">
    <text evidence="5">The sequence shown here is derived from an EMBL/GenBank/DDBJ whole genome shotgun (WGS) entry which is preliminary data.</text>
</comment>
<feature type="region of interest" description="Disordered" evidence="4">
    <location>
        <begin position="306"/>
        <end position="341"/>
    </location>
</feature>
<keyword evidence="1" id="KW-0479">Metal-binding</keyword>
<feature type="compositionally biased region" description="Low complexity" evidence="4">
    <location>
        <begin position="317"/>
        <end position="331"/>
    </location>
</feature>
<evidence type="ECO:0000313" key="5">
    <source>
        <dbReference type="EMBL" id="KAE8688919.1"/>
    </source>
</evidence>
<evidence type="ECO:0000256" key="2">
    <source>
        <dbReference type="ARBA" id="ARBA00022771"/>
    </source>
</evidence>
<dbReference type="PANTHER" id="PTHR47177:SF4">
    <property type="entry name" value="OS06G0283200 PROTEIN"/>
    <property type="match status" value="1"/>
</dbReference>
<reference evidence="5" key="1">
    <citation type="submission" date="2019-09" db="EMBL/GenBank/DDBJ databases">
        <title>Draft genome information of white flower Hibiscus syriacus.</title>
        <authorList>
            <person name="Kim Y.-M."/>
        </authorList>
    </citation>
    <scope>NUCLEOTIDE SEQUENCE [LARGE SCALE GENOMIC DNA]</scope>
    <source>
        <strain evidence="5">YM2019G1</strain>
    </source>
</reference>
<feature type="region of interest" description="Disordered" evidence="4">
    <location>
        <begin position="183"/>
        <end position="206"/>
    </location>
</feature>
<protein>
    <submittedName>
        <fullName evidence="5">Uncharacterized protein</fullName>
    </submittedName>
</protein>
<accession>A0A6A2ZBY0</accession>
<evidence type="ECO:0000256" key="3">
    <source>
        <dbReference type="ARBA" id="ARBA00022833"/>
    </source>
</evidence>
<name>A0A6A2ZBY0_HIBSY</name>
<evidence type="ECO:0000256" key="4">
    <source>
        <dbReference type="SAM" id="MobiDB-lite"/>
    </source>
</evidence>
<organism evidence="5 6">
    <name type="scientific">Hibiscus syriacus</name>
    <name type="common">Rose of Sharon</name>
    <dbReference type="NCBI Taxonomy" id="106335"/>
    <lineage>
        <taxon>Eukaryota</taxon>
        <taxon>Viridiplantae</taxon>
        <taxon>Streptophyta</taxon>
        <taxon>Embryophyta</taxon>
        <taxon>Tracheophyta</taxon>
        <taxon>Spermatophyta</taxon>
        <taxon>Magnoliopsida</taxon>
        <taxon>eudicotyledons</taxon>
        <taxon>Gunneridae</taxon>
        <taxon>Pentapetalae</taxon>
        <taxon>rosids</taxon>
        <taxon>malvids</taxon>
        <taxon>Malvales</taxon>
        <taxon>Malvaceae</taxon>
        <taxon>Malvoideae</taxon>
        <taxon>Hibiscus</taxon>
    </lineage>
</organism>
<keyword evidence="2" id="KW-0863">Zinc-finger</keyword>
<proteinExistence type="predicted"/>
<feature type="compositionally biased region" description="Low complexity" evidence="4">
    <location>
        <begin position="185"/>
        <end position="198"/>
    </location>
</feature>
<evidence type="ECO:0000256" key="1">
    <source>
        <dbReference type="ARBA" id="ARBA00022723"/>
    </source>
</evidence>
<dbReference type="PANTHER" id="PTHR47177">
    <property type="entry name" value="F18C1.6 PROTEIN"/>
    <property type="match status" value="1"/>
</dbReference>
<dbReference type="EMBL" id="VEPZ02001177">
    <property type="protein sequence ID" value="KAE8688919.1"/>
    <property type="molecule type" value="Genomic_DNA"/>
</dbReference>